<evidence type="ECO:0000313" key="7">
    <source>
        <dbReference type="Proteomes" id="UP000265765"/>
    </source>
</evidence>
<reference evidence="6 7" key="1">
    <citation type="submission" date="2018-09" db="EMBL/GenBank/DDBJ databases">
        <title>Production of Trimethoprim by Streptomyces sp. 3E-1.</title>
        <authorList>
            <person name="Kang H.J."/>
            <person name="Kim S.B."/>
        </authorList>
    </citation>
    <scope>NUCLEOTIDE SEQUENCE [LARGE SCALE GENOMIC DNA]</scope>
    <source>
        <strain evidence="6 7">3E-1</strain>
    </source>
</reference>
<feature type="compositionally biased region" description="Low complexity" evidence="4">
    <location>
        <begin position="294"/>
        <end position="305"/>
    </location>
</feature>
<keyword evidence="1" id="KW-0805">Transcription regulation</keyword>
<evidence type="ECO:0000256" key="1">
    <source>
        <dbReference type="ARBA" id="ARBA00023015"/>
    </source>
</evidence>
<dbReference type="InterPro" id="IPR018060">
    <property type="entry name" value="HTH_AraC"/>
</dbReference>
<dbReference type="Gene3D" id="1.10.10.60">
    <property type="entry name" value="Homeodomain-like"/>
    <property type="match status" value="1"/>
</dbReference>
<keyword evidence="2" id="KW-0238">DNA-binding</keyword>
<dbReference type="KEGG" id="sge:DWG14_07681"/>
<proteinExistence type="predicted"/>
<sequence>MSEPIDQPGEFIGRPAASLRGIVIRYRGHCMAGARPARVTLPSASVTLLLGWEQPLTIRSGPAQGVAPASWPAMIAGPQTAPTVAGFDGAGYAVEIDLTPLGAYQLLHLPLHHLARTVIAPDHVMGPGWAAHTTERLTAALSWPRRWQILDALLARRLSAGTLPSPAAVQAWSLLRERGGAVSLRELTRATGLGQRRVQQLLREHIGLPPQTLSRIVRFHRALAVASTGPDSLVDLAGLAGYHDQSHMSRDFRALSGKTPGELLHLMRRRPAGHSGGHIQPFNDFGLPAPPSRPAGFAVPAPAGPTKAPSPPRRSCAPPPSSSGGP</sequence>
<evidence type="ECO:0000256" key="3">
    <source>
        <dbReference type="ARBA" id="ARBA00023163"/>
    </source>
</evidence>
<dbReference type="SUPFAM" id="SSF46689">
    <property type="entry name" value="Homeodomain-like"/>
    <property type="match status" value="1"/>
</dbReference>
<keyword evidence="3" id="KW-0804">Transcription</keyword>
<dbReference type="SMART" id="SM00342">
    <property type="entry name" value="HTH_ARAC"/>
    <property type="match status" value="1"/>
</dbReference>
<dbReference type="Pfam" id="PF12833">
    <property type="entry name" value="HTH_18"/>
    <property type="match status" value="1"/>
</dbReference>
<dbReference type="Proteomes" id="UP000265765">
    <property type="component" value="Chromosome"/>
</dbReference>
<feature type="region of interest" description="Disordered" evidence="4">
    <location>
        <begin position="271"/>
        <end position="326"/>
    </location>
</feature>
<dbReference type="InterPro" id="IPR009057">
    <property type="entry name" value="Homeodomain-like_sf"/>
</dbReference>
<feature type="domain" description="HTH araC/xylS-type" evidence="5">
    <location>
        <begin position="175"/>
        <end position="266"/>
    </location>
</feature>
<dbReference type="GO" id="GO:0043565">
    <property type="term" value="F:sequence-specific DNA binding"/>
    <property type="evidence" value="ECO:0007669"/>
    <property type="project" value="InterPro"/>
</dbReference>
<name>A0AAI8L5J5_9ACTN</name>
<evidence type="ECO:0000259" key="5">
    <source>
        <dbReference type="PROSITE" id="PS01124"/>
    </source>
</evidence>
<dbReference type="AlphaFoldDB" id="A0AAI8L5J5"/>
<dbReference type="PANTHER" id="PTHR46796:SF15">
    <property type="entry name" value="BLL1074 PROTEIN"/>
    <property type="match status" value="1"/>
</dbReference>
<dbReference type="PROSITE" id="PS01124">
    <property type="entry name" value="HTH_ARAC_FAMILY_2"/>
    <property type="match status" value="1"/>
</dbReference>
<dbReference type="PANTHER" id="PTHR46796">
    <property type="entry name" value="HTH-TYPE TRANSCRIPTIONAL ACTIVATOR RHAS-RELATED"/>
    <property type="match status" value="1"/>
</dbReference>
<gene>
    <name evidence="6" type="ORF">DWG14_07681</name>
</gene>
<evidence type="ECO:0000313" key="6">
    <source>
        <dbReference type="EMBL" id="AYC43374.1"/>
    </source>
</evidence>
<evidence type="ECO:0000256" key="2">
    <source>
        <dbReference type="ARBA" id="ARBA00023125"/>
    </source>
</evidence>
<dbReference type="EMBL" id="CP032427">
    <property type="protein sequence ID" value="AYC43374.1"/>
    <property type="molecule type" value="Genomic_DNA"/>
</dbReference>
<dbReference type="GO" id="GO:0003700">
    <property type="term" value="F:DNA-binding transcription factor activity"/>
    <property type="evidence" value="ECO:0007669"/>
    <property type="project" value="InterPro"/>
</dbReference>
<feature type="compositionally biased region" description="Pro residues" evidence="4">
    <location>
        <begin position="308"/>
        <end position="326"/>
    </location>
</feature>
<accession>A0AAI8L5J5</accession>
<dbReference type="InterPro" id="IPR050204">
    <property type="entry name" value="AraC_XylS_family_regulators"/>
</dbReference>
<protein>
    <recommendedName>
        <fullName evidence="5">HTH araC/xylS-type domain-containing protein</fullName>
    </recommendedName>
</protein>
<organism evidence="6 7">
    <name type="scientific">Streptomyces griseorubiginosus</name>
    <dbReference type="NCBI Taxonomy" id="67304"/>
    <lineage>
        <taxon>Bacteria</taxon>
        <taxon>Bacillati</taxon>
        <taxon>Actinomycetota</taxon>
        <taxon>Actinomycetes</taxon>
        <taxon>Kitasatosporales</taxon>
        <taxon>Streptomycetaceae</taxon>
        <taxon>Streptomyces</taxon>
    </lineage>
</organism>
<evidence type="ECO:0000256" key="4">
    <source>
        <dbReference type="SAM" id="MobiDB-lite"/>
    </source>
</evidence>